<dbReference type="InterPro" id="IPR020472">
    <property type="entry name" value="WD40_PAC1"/>
</dbReference>
<evidence type="ECO:0000313" key="5">
    <source>
        <dbReference type="Proteomes" id="UP001384579"/>
    </source>
</evidence>
<dbReference type="PANTHER" id="PTHR19848">
    <property type="entry name" value="WD40 REPEAT PROTEIN"/>
    <property type="match status" value="1"/>
</dbReference>
<dbReference type="InterPro" id="IPR011047">
    <property type="entry name" value="Quinoprotein_ADH-like_sf"/>
</dbReference>
<dbReference type="PROSITE" id="PS50294">
    <property type="entry name" value="WD_REPEATS_REGION"/>
    <property type="match status" value="6"/>
</dbReference>
<feature type="repeat" description="WD" evidence="3">
    <location>
        <begin position="390"/>
        <end position="431"/>
    </location>
</feature>
<evidence type="ECO:0000256" key="1">
    <source>
        <dbReference type="ARBA" id="ARBA00022574"/>
    </source>
</evidence>
<evidence type="ECO:0000256" key="3">
    <source>
        <dbReference type="PROSITE-ProRule" id="PRU00221"/>
    </source>
</evidence>
<dbReference type="Proteomes" id="UP001384579">
    <property type="component" value="Unassembled WGS sequence"/>
</dbReference>
<comment type="caution">
    <text evidence="4">The sequence shown here is derived from an EMBL/GenBank/DDBJ whole genome shotgun (WGS) entry which is preliminary data.</text>
</comment>
<sequence length="878" mass="97528">MSNLKERLANMPSAERRDTLEMPIYLANAREAKRLQSLLTNFDFIDAKISHKEFGVQPLITDYDLALQPDIEISEEIKDNLKLIQSAIRMSANVLTDDPSQLPSQLLGRLISYRSVDESEIETKSLPQILLKKVIVFCKEPPEFVETLMLLAREVTFNILVKPLQFIDDKLPSRFSLYPFLGWWYKFVKAATNWIVKLIFIYPCVSYQVSDLMKKRYWKPKPPYFFTIDVFLEQVEKSKDRPWLRPLTPSLTPSGESLIRTLSLQTDNSFVRAIAITPDGTKMVSGLGDKSLIVWDMKTGTPLKTLTGHNGSVDAVAVTKDGKQIVSASTDSTIKIWNIETGENIDTFIGHQSSIRAIAITPDGKNIVSASHDTTLKIWDLQTGECLCTCIGHQKSVSVLAIHPDGDKVISGSDDKRLILWDLKTGQLLREIKTFEGYFYAISITNYGISLTKNEKKLLVATRVGKRDNPFEVCDISTGEVLKNFTTDETWLGTCITRIAITPDETKVVAASEDRYGIKILSLKTGIPLGSFEAHTGQYVTALAITPDGKQVVTGAWKTIKIWDLTKIQTKSKIKSLIKHGSSVQALAITPDGKQAISGDGNGTIIIWDIDSQKPIETLPRGYNGIKSIAVTPDGQKFVSTFVSGEGSYKGVEIWNLHNTKKLFGNCRAEREVETVAITPDSKYIVSALNNSIIIWELESQNIFRELYDTDLRPITSVVITPDGKYIIAGTVRNLLVIWDFKSGNKIKVIELLNKWNGHDSRESITSIAVTPNSQQLISASTDKSIRIWDIAQGTELKNFSIHNNSANAVVVNPSGDFAISGDYSIKVWHIQTGKIVASFSVESSVLSCAITSDGLTIVAGELSGRVHFLRLEGIDLS</sequence>
<proteinExistence type="predicted"/>
<feature type="repeat" description="WD" evidence="3">
    <location>
        <begin position="758"/>
        <end position="799"/>
    </location>
</feature>
<dbReference type="Gene3D" id="2.130.10.10">
    <property type="entry name" value="YVTN repeat-like/Quinoprotein amine dehydrogenase"/>
    <property type="match status" value="3"/>
</dbReference>
<feature type="repeat" description="WD" evidence="3">
    <location>
        <begin position="708"/>
        <end position="749"/>
    </location>
</feature>
<dbReference type="InterPro" id="IPR001680">
    <property type="entry name" value="WD40_rpt"/>
</dbReference>
<organism evidence="4 5">
    <name type="scientific">Microcoleus anatoxicus PTRS2</name>
    <dbReference type="NCBI Taxonomy" id="2705321"/>
    <lineage>
        <taxon>Bacteria</taxon>
        <taxon>Bacillati</taxon>
        <taxon>Cyanobacteriota</taxon>
        <taxon>Cyanophyceae</taxon>
        <taxon>Oscillatoriophycideae</taxon>
        <taxon>Oscillatoriales</taxon>
        <taxon>Microcoleaceae</taxon>
        <taxon>Microcoleus</taxon>
        <taxon>Microcoleus anatoxicus</taxon>
    </lineage>
</organism>
<reference evidence="4 5" key="1">
    <citation type="journal article" date="2020" name="Harmful Algae">
        <title>Molecular and morphological characterization of a novel dihydroanatoxin-a producing Microcoleus species (cyanobacteria) from the Russian River, California, USA.</title>
        <authorList>
            <person name="Conklin K.Y."/>
            <person name="Stancheva R."/>
            <person name="Otten T.G."/>
            <person name="Fadness R."/>
            <person name="Boyer G.L."/>
            <person name="Read B."/>
            <person name="Zhang X."/>
            <person name="Sheath R.G."/>
        </authorList>
    </citation>
    <scope>NUCLEOTIDE SEQUENCE [LARGE SCALE GENOMIC DNA]</scope>
    <source>
        <strain evidence="4 5">PTRS2</strain>
    </source>
</reference>
<dbReference type="PANTHER" id="PTHR19848:SF8">
    <property type="entry name" value="F-BOX AND WD REPEAT DOMAIN CONTAINING 7"/>
    <property type="match status" value="1"/>
</dbReference>
<dbReference type="Gene3D" id="1.25.40.370">
    <property type="match status" value="1"/>
</dbReference>
<name>A0ABU8YRG8_9CYAN</name>
<keyword evidence="1 3" id="KW-0853">WD repeat</keyword>
<accession>A0ABU8YRG8</accession>
<protein>
    <submittedName>
        <fullName evidence="4">WD40 repeat domain-containing protein</fullName>
    </submittedName>
</protein>
<dbReference type="Pfam" id="PF00400">
    <property type="entry name" value="WD40"/>
    <property type="match status" value="4"/>
</dbReference>
<feature type="repeat" description="WD" evidence="3">
    <location>
        <begin position="348"/>
        <end position="389"/>
    </location>
</feature>
<dbReference type="EMBL" id="JBBLXS010000287">
    <property type="protein sequence ID" value="MEK0186985.1"/>
    <property type="molecule type" value="Genomic_DNA"/>
</dbReference>
<dbReference type="InterPro" id="IPR036322">
    <property type="entry name" value="WD40_repeat_dom_sf"/>
</dbReference>
<dbReference type="InterPro" id="IPR015943">
    <property type="entry name" value="WD40/YVTN_repeat-like_dom_sf"/>
</dbReference>
<feature type="repeat" description="WD" evidence="3">
    <location>
        <begin position="577"/>
        <end position="618"/>
    </location>
</feature>
<dbReference type="PROSITE" id="PS00678">
    <property type="entry name" value="WD_REPEATS_1"/>
    <property type="match status" value="6"/>
</dbReference>
<evidence type="ECO:0000256" key="2">
    <source>
        <dbReference type="ARBA" id="ARBA00022737"/>
    </source>
</evidence>
<dbReference type="SUPFAM" id="SSF50998">
    <property type="entry name" value="Quinoprotein alcohol dehydrogenase-like"/>
    <property type="match status" value="1"/>
</dbReference>
<feature type="repeat" description="WD" evidence="3">
    <location>
        <begin position="306"/>
        <end position="347"/>
    </location>
</feature>
<dbReference type="CDD" id="cd00200">
    <property type="entry name" value="WD40"/>
    <property type="match status" value="2"/>
</dbReference>
<dbReference type="RefSeq" id="WP_340541707.1">
    <property type="nucleotide sequence ID" value="NZ_JBBLXS010000287.1"/>
</dbReference>
<feature type="repeat" description="WD" evidence="3">
    <location>
        <begin position="264"/>
        <end position="305"/>
    </location>
</feature>
<keyword evidence="2" id="KW-0677">Repeat</keyword>
<keyword evidence="5" id="KW-1185">Reference proteome</keyword>
<dbReference type="SMART" id="SM00320">
    <property type="entry name" value="WD40"/>
    <property type="match status" value="13"/>
</dbReference>
<dbReference type="InterPro" id="IPR019775">
    <property type="entry name" value="WD40_repeat_CS"/>
</dbReference>
<dbReference type="PROSITE" id="PS50082">
    <property type="entry name" value="WD_REPEATS_2"/>
    <property type="match status" value="7"/>
</dbReference>
<evidence type="ECO:0000313" key="4">
    <source>
        <dbReference type="EMBL" id="MEK0186985.1"/>
    </source>
</evidence>
<dbReference type="Pfam" id="PF23869">
    <property type="entry name" value="Beta-prop_WDR75_1st"/>
    <property type="match status" value="1"/>
</dbReference>
<gene>
    <name evidence="4" type="ORF">WMG39_19325</name>
</gene>
<dbReference type="PRINTS" id="PR00320">
    <property type="entry name" value="GPROTEINBRPT"/>
</dbReference>
<dbReference type="SUPFAM" id="SSF50978">
    <property type="entry name" value="WD40 repeat-like"/>
    <property type="match status" value="1"/>
</dbReference>